<feature type="compositionally biased region" description="Polar residues" evidence="1">
    <location>
        <begin position="1"/>
        <end position="23"/>
    </location>
</feature>
<organism evidence="2">
    <name type="scientific">Trichuris suis</name>
    <name type="common">pig whipworm</name>
    <dbReference type="NCBI Taxonomy" id="68888"/>
    <lineage>
        <taxon>Eukaryota</taxon>
        <taxon>Metazoa</taxon>
        <taxon>Ecdysozoa</taxon>
        <taxon>Nematoda</taxon>
        <taxon>Enoplea</taxon>
        <taxon>Dorylaimia</taxon>
        <taxon>Trichinellida</taxon>
        <taxon>Trichuridae</taxon>
        <taxon>Trichuris</taxon>
    </lineage>
</organism>
<reference evidence="2" key="1">
    <citation type="journal article" date="2014" name="Nat. Genet.">
        <title>Genome and transcriptome of the porcine whipworm Trichuris suis.</title>
        <authorList>
            <person name="Jex A.R."/>
            <person name="Nejsum P."/>
            <person name="Schwarz E.M."/>
            <person name="Hu L."/>
            <person name="Young N.D."/>
            <person name="Hall R.S."/>
            <person name="Korhonen P.K."/>
            <person name="Liao S."/>
            <person name="Thamsborg S."/>
            <person name="Xia J."/>
            <person name="Xu P."/>
            <person name="Wang S."/>
            <person name="Scheerlinck J.P."/>
            <person name="Hofmann A."/>
            <person name="Sternberg P.W."/>
            <person name="Wang J."/>
            <person name="Gasser R.B."/>
        </authorList>
    </citation>
    <scope>NUCLEOTIDE SEQUENCE [LARGE SCALE GENOMIC DNA]</scope>
    <source>
        <strain evidence="2">DCEP-RM93F</strain>
    </source>
</reference>
<feature type="region of interest" description="Disordered" evidence="1">
    <location>
        <begin position="1"/>
        <end position="48"/>
    </location>
</feature>
<dbReference type="Proteomes" id="UP000030758">
    <property type="component" value="Unassembled WGS sequence"/>
</dbReference>
<name>A0A085NUH5_9BILA</name>
<dbReference type="AlphaFoldDB" id="A0A085NUH5"/>
<evidence type="ECO:0000313" key="2">
    <source>
        <dbReference type="EMBL" id="KFD73121.1"/>
    </source>
</evidence>
<proteinExistence type="predicted"/>
<protein>
    <submittedName>
        <fullName evidence="2">Uncharacterized protein</fullName>
    </submittedName>
</protein>
<evidence type="ECO:0000256" key="1">
    <source>
        <dbReference type="SAM" id="MobiDB-lite"/>
    </source>
</evidence>
<gene>
    <name evidence="2" type="ORF">M514_14461</name>
</gene>
<accession>A0A085NUH5</accession>
<feature type="compositionally biased region" description="Low complexity" evidence="1">
    <location>
        <begin position="37"/>
        <end position="46"/>
    </location>
</feature>
<dbReference type="EMBL" id="KL367474">
    <property type="protein sequence ID" value="KFD73121.1"/>
    <property type="molecule type" value="Genomic_DNA"/>
</dbReference>
<sequence>MNTRSDCVSSTASLAHQLGTATRWQPPKRAMEEHRSSAGANGRSRSPNNSAILVVSRSFLSGRSVRFRSALCSAIGGERQLAKASRRARARAQSFAVSSERQIGPAEAATFDCVPRLSEASERLAWPIDKAVRSRHSSAASTRCLSAPPIQ</sequence>